<protein>
    <submittedName>
        <fullName evidence="1">Uncharacterized protein</fullName>
    </submittedName>
</protein>
<organism evidence="1">
    <name type="scientific">marine sediment metagenome</name>
    <dbReference type="NCBI Taxonomy" id="412755"/>
    <lineage>
        <taxon>unclassified sequences</taxon>
        <taxon>metagenomes</taxon>
        <taxon>ecological metagenomes</taxon>
    </lineage>
</organism>
<accession>A0A0F9U047</accession>
<proteinExistence type="predicted"/>
<dbReference type="AlphaFoldDB" id="A0A0F9U047"/>
<sequence length="484" mass="56603">MSEQVIETVEETKIEASHFQRKYDLSAHRLDEISAIITRHENGQQKLTKEEIDWCKDEYDKFMADVVNRNSNENQTIQRKSALENLEKLNKMDHSKKRHSMTMFGKNKYKYLPQPNPEKSTYDQSRMRATEEIINSYKNADGSDHNYTIHKDIILGEQPGVFTAFCHTELVDGKLEWYYKADSWNEHIYATTPHAHKRVSIRDNDFYSFEEIIGRRWIKNGVPYFHLYPEKSIESALTGGDVWSLRQKCFDHYPDTTQLIPGFLINWTKDMQRTGSDNELPKYYFDKVAHGGFTTLEYLPDLVKRGSTPKQTVNNVEYHIIKIDGKHFIYLIQSIEPATSVMIYIPDNILGLMDNGEELYYALTHPPQIDQTKPYFRQGEWYFVPTDKKTRELIKPTEPPKDKGGITGDGRARTKWYEIEVDSSHVVGEYRFDEQGNSYVRSTVYHMQGDHPALRLGRKVWHKIYRSDAKGHSADLRGATVRYD</sequence>
<dbReference type="EMBL" id="LAZR01000146">
    <property type="protein sequence ID" value="KKN86605.1"/>
    <property type="molecule type" value="Genomic_DNA"/>
</dbReference>
<evidence type="ECO:0000313" key="1">
    <source>
        <dbReference type="EMBL" id="KKN86605.1"/>
    </source>
</evidence>
<reference evidence="1" key="1">
    <citation type="journal article" date="2015" name="Nature">
        <title>Complex archaea that bridge the gap between prokaryotes and eukaryotes.</title>
        <authorList>
            <person name="Spang A."/>
            <person name="Saw J.H."/>
            <person name="Jorgensen S.L."/>
            <person name="Zaremba-Niedzwiedzka K."/>
            <person name="Martijn J."/>
            <person name="Lind A.E."/>
            <person name="van Eijk R."/>
            <person name="Schleper C."/>
            <person name="Guy L."/>
            <person name="Ettema T.J."/>
        </authorList>
    </citation>
    <scope>NUCLEOTIDE SEQUENCE</scope>
</reference>
<comment type="caution">
    <text evidence="1">The sequence shown here is derived from an EMBL/GenBank/DDBJ whole genome shotgun (WGS) entry which is preliminary data.</text>
</comment>
<gene>
    <name evidence="1" type="ORF">LCGC14_0267810</name>
</gene>
<name>A0A0F9U047_9ZZZZ</name>